<keyword evidence="3" id="KW-1185">Reference proteome</keyword>
<evidence type="ECO:0000256" key="1">
    <source>
        <dbReference type="SAM" id="MobiDB-lite"/>
    </source>
</evidence>
<feature type="region of interest" description="Disordered" evidence="1">
    <location>
        <begin position="130"/>
        <end position="149"/>
    </location>
</feature>
<feature type="compositionally biased region" description="Basic and acidic residues" evidence="1">
    <location>
        <begin position="137"/>
        <end position="149"/>
    </location>
</feature>
<reference evidence="2" key="1">
    <citation type="journal article" date="2021" name="Int. J. Syst. Evol. Microbiol.">
        <title>Bradyrhizobium septentrionale sp. nov. (sv. septentrionale) and Bradyrhizobium quebecense sp. nov. (sv. septentrionale) associated with legumes native to Canada possess rearranged symbiosis genes and numerous insertion sequences.</title>
        <authorList>
            <person name="Bromfield E.S.P."/>
            <person name="Cloutier S."/>
        </authorList>
    </citation>
    <scope>NUCLEOTIDE SEQUENCE</scope>
    <source>
        <strain evidence="2">12S5</strain>
    </source>
</reference>
<gene>
    <name evidence="2" type="ORF">J4P68_24455</name>
</gene>
<name>A0ABS3MMH1_9BRAD</name>
<sequence length="149" mass="16179">MHMVVRIAQASGHAQIPIRSMADGKMRQETGPTSALMSCRRRRQGWDCVSGAVARSLWPSQSTRSAGPKARRRYCAITGLTDPRLAAAGQIDRGGLAAAVALVEVSAQGTKVEHLYEVWPVRYVYRGGAVSPRGGARRTDETGERPVRH</sequence>
<dbReference type="RefSeq" id="WP_207835074.1">
    <property type="nucleotide sequence ID" value="NZ_CP088282.1"/>
</dbReference>
<comment type="caution">
    <text evidence="2">The sequence shown here is derived from an EMBL/GenBank/DDBJ whole genome shotgun (WGS) entry which is preliminary data.</text>
</comment>
<proteinExistence type="predicted"/>
<evidence type="ECO:0000313" key="2">
    <source>
        <dbReference type="EMBL" id="MBO1432553.1"/>
    </source>
</evidence>
<evidence type="ECO:0000313" key="3">
    <source>
        <dbReference type="Proteomes" id="UP000692816"/>
    </source>
</evidence>
<accession>A0ABS3MMH1</accession>
<protein>
    <submittedName>
        <fullName evidence="2">Uncharacterized protein</fullName>
    </submittedName>
</protein>
<organism evidence="2 3">
    <name type="scientific">Bradyrhizobium quebecense</name>
    <dbReference type="NCBI Taxonomy" id="2748629"/>
    <lineage>
        <taxon>Bacteria</taxon>
        <taxon>Pseudomonadati</taxon>
        <taxon>Pseudomonadota</taxon>
        <taxon>Alphaproteobacteria</taxon>
        <taxon>Hyphomicrobiales</taxon>
        <taxon>Nitrobacteraceae</taxon>
        <taxon>Bradyrhizobium</taxon>
    </lineage>
</organism>
<dbReference type="EMBL" id="JAGEPA010000001">
    <property type="protein sequence ID" value="MBO1432553.1"/>
    <property type="molecule type" value="Genomic_DNA"/>
</dbReference>
<dbReference type="Proteomes" id="UP000692816">
    <property type="component" value="Unassembled WGS sequence"/>
</dbReference>